<dbReference type="AlphaFoldDB" id="L1NBY4"/>
<dbReference type="RefSeq" id="WP_005467211.1">
    <property type="nucleotide sequence ID" value="NZ_KB291031.1"/>
</dbReference>
<feature type="chain" id="PRO_5003954248" evidence="10">
    <location>
        <begin position="21"/>
        <end position="1102"/>
    </location>
</feature>
<evidence type="ECO:0000256" key="1">
    <source>
        <dbReference type="ARBA" id="ARBA00004571"/>
    </source>
</evidence>
<dbReference type="SUPFAM" id="SSF49464">
    <property type="entry name" value="Carboxypeptidase regulatory domain-like"/>
    <property type="match status" value="1"/>
</dbReference>
<dbReference type="SUPFAM" id="SSF56935">
    <property type="entry name" value="Porins"/>
    <property type="match status" value="1"/>
</dbReference>
<dbReference type="NCBIfam" id="TIGR04056">
    <property type="entry name" value="OMP_RagA_SusC"/>
    <property type="match status" value="1"/>
</dbReference>
<dbReference type="Gene3D" id="2.60.40.1120">
    <property type="entry name" value="Carboxypeptidase-like, regulatory domain"/>
    <property type="match status" value="1"/>
</dbReference>
<reference evidence="13 14" key="1">
    <citation type="submission" date="2012-05" db="EMBL/GenBank/DDBJ databases">
        <authorList>
            <person name="Weinstock G."/>
            <person name="Sodergren E."/>
            <person name="Lobos E.A."/>
            <person name="Fulton L."/>
            <person name="Fulton R."/>
            <person name="Courtney L."/>
            <person name="Fronick C."/>
            <person name="O'Laughlin M."/>
            <person name="Godfrey J."/>
            <person name="Wilson R.M."/>
            <person name="Miner T."/>
            <person name="Farmer C."/>
            <person name="Delehaunty K."/>
            <person name="Cordes M."/>
            <person name="Minx P."/>
            <person name="Tomlinson C."/>
            <person name="Chen J."/>
            <person name="Wollam A."/>
            <person name="Pepin K.H."/>
            <person name="Bhonagiri V."/>
            <person name="Zhang X."/>
            <person name="Suruliraj S."/>
            <person name="Warren W."/>
            <person name="Mitreva M."/>
            <person name="Mardis E.R."/>
            <person name="Wilson R.K."/>
        </authorList>
    </citation>
    <scope>NUCLEOTIDE SEQUENCE [LARGE SCALE GENOMIC DNA]</scope>
    <source>
        <strain evidence="13 14">F0037</strain>
    </source>
</reference>
<dbReference type="Proteomes" id="UP000010408">
    <property type="component" value="Unassembled WGS sequence"/>
</dbReference>
<dbReference type="InterPro" id="IPR012910">
    <property type="entry name" value="Plug_dom"/>
</dbReference>
<dbReference type="PATRIC" id="fig|1127696.3.peg.1044"/>
<keyword evidence="2 8" id="KW-0813">Transport</keyword>
<keyword evidence="6 8" id="KW-0472">Membrane</keyword>
<dbReference type="Gene3D" id="2.170.130.10">
    <property type="entry name" value="TonB-dependent receptor, plug domain"/>
    <property type="match status" value="1"/>
</dbReference>
<feature type="domain" description="TonB-dependent receptor-like beta-barrel" evidence="11">
    <location>
        <begin position="454"/>
        <end position="814"/>
    </location>
</feature>
<dbReference type="InterPro" id="IPR023996">
    <property type="entry name" value="TonB-dep_OMP_SusC/RagA"/>
</dbReference>
<dbReference type="InterPro" id="IPR036942">
    <property type="entry name" value="Beta-barrel_TonB_sf"/>
</dbReference>
<feature type="domain" description="TonB-dependent receptor plug" evidence="12">
    <location>
        <begin position="120"/>
        <end position="224"/>
    </location>
</feature>
<evidence type="ECO:0000256" key="8">
    <source>
        <dbReference type="PROSITE-ProRule" id="PRU01360"/>
    </source>
</evidence>
<gene>
    <name evidence="13" type="ORF">HMPREF9134_01163</name>
</gene>
<dbReference type="STRING" id="1127696.HMPREF9134_01163"/>
<proteinExistence type="inferred from homology"/>
<dbReference type="Gene3D" id="2.40.170.20">
    <property type="entry name" value="TonB-dependent receptor, beta-barrel domain"/>
    <property type="match status" value="1"/>
</dbReference>
<comment type="similarity">
    <text evidence="8 9">Belongs to the TonB-dependent receptor family.</text>
</comment>
<dbReference type="InterPro" id="IPR039426">
    <property type="entry name" value="TonB-dep_rcpt-like"/>
</dbReference>
<evidence type="ECO:0000259" key="12">
    <source>
        <dbReference type="Pfam" id="PF07715"/>
    </source>
</evidence>
<name>L1NBY4_9PORP</name>
<evidence type="ECO:0000256" key="3">
    <source>
        <dbReference type="ARBA" id="ARBA00022452"/>
    </source>
</evidence>
<evidence type="ECO:0000259" key="11">
    <source>
        <dbReference type="Pfam" id="PF00593"/>
    </source>
</evidence>
<dbReference type="InterPro" id="IPR023997">
    <property type="entry name" value="TonB-dep_OMP_SusC/RagA_CS"/>
</dbReference>
<keyword evidence="5 9" id="KW-0798">TonB box</keyword>
<accession>L1NBY4</accession>
<dbReference type="NCBIfam" id="TIGR04057">
    <property type="entry name" value="SusC_RagA_signa"/>
    <property type="match status" value="1"/>
</dbReference>
<keyword evidence="7 8" id="KW-0998">Cell outer membrane</keyword>
<dbReference type="Pfam" id="PF07715">
    <property type="entry name" value="Plug"/>
    <property type="match status" value="1"/>
</dbReference>
<evidence type="ECO:0000256" key="4">
    <source>
        <dbReference type="ARBA" id="ARBA00022692"/>
    </source>
</evidence>
<keyword evidence="10" id="KW-0732">Signal</keyword>
<keyword evidence="4 8" id="KW-0812">Transmembrane</keyword>
<sequence length="1102" mass="123008">MKRALLLLLFLCLWTFEAWAQGKTVAGIVLDKTNEPIIGASIREIGTSNGVLSDAEGRFRLQLRGDKLSLTISSVGYESQTINLTGRDLSQPLRIQLKDESKLIDEVVVTAYGGRQLRSKMTNSIASVKNEALEKGLFSNPAQALSGAVSGLRVQQTSGSPGATPTIILRGGTDLDGKGSPLVVIDGQVRGSLSDVNPEDIESMEVMKDAGATAIYGARANNGVILITTKRGKAGFSEIRFKAKVSANTFRDLYEFLGSEDYIRMSRSAIWNSSHIYQNRRGAWVGYVNSSNLTGASGYGTGNLYFDEHGNPIDGNKNVKGIYGLYEYNDNLSFLLQQGWKTMIDPVTGKKLIFSDSNNLREENIRDVALSQDYNLSFTGGNDRGNYYANIGYNHSNGNARVDWYKRINFTLNADYKIRPWLTTSSSLNFTRADWDNLALDPNFFGRMVGAPPTFRGHNAAGEKLIGIGGGDINFNLVKDSYKNDRKTNKFTLNQAFTLNLLKGLNVKLSGIWFFSQAWEEGFQKDRPLSPGVFYRTRYSSVSTSEMLDQTYNAVLNYTTSIRDKHNLSVMLGSEYYDSYFKKVFASGENGKFDDFSALQYSSNEKGARKTSSEHSRERILSYFGRVNYDYQGRYLLSLVSRYDGYSKLIDNRWGFFPGVSAGWVFTNEEFVKKLDIANILNFGKLRLSYGSNGNVSGIGRYQLQGLYGLSHYGGRGAISMSTLANKKLLWEKTNTFEIGTDLGLWNNRLTLGLTYYNRITDDKLADITLTSHTGISSYKSNNGRIRNRGLEVDLNARILNSKDWKWVASLNGAINRNKILQLPPNGLERNRQGASQVYTGKGNEKEWVGGYQEGQSPGDIYGFQADGLYRSESEIPENLVDRYAPKHLYGPKAWQSADQAKKDAGEILPIQPGDVRWKDVNGDGIIDEFDRVKLGNSTPWLTGGFSTSLTWKDLSLSIRLDYAIGHTIVDTRTPWIMGNMQGSYNTITLARDNTFSESNPNAKYPRYMYADQLGKGNYNRTSTLFTYKGDYLAFREISLSYRLPQRWTKKIAMNSVDLSLTAQNLGYLTAAKYVYTPEPGGDTWGGYSLPRIFVFGLNVGL</sequence>
<dbReference type="Pfam" id="PF13715">
    <property type="entry name" value="CarbopepD_reg_2"/>
    <property type="match status" value="1"/>
</dbReference>
<protein>
    <submittedName>
        <fullName evidence="13">TonB-dependent receptor plug domain protein</fullName>
    </submittedName>
</protein>
<organism evidence="13 14">
    <name type="scientific">Porphyromonas catoniae F0037</name>
    <dbReference type="NCBI Taxonomy" id="1127696"/>
    <lineage>
        <taxon>Bacteria</taxon>
        <taxon>Pseudomonadati</taxon>
        <taxon>Bacteroidota</taxon>
        <taxon>Bacteroidia</taxon>
        <taxon>Bacteroidales</taxon>
        <taxon>Porphyromonadaceae</taxon>
        <taxon>Porphyromonas</taxon>
    </lineage>
</organism>
<evidence type="ECO:0000256" key="7">
    <source>
        <dbReference type="ARBA" id="ARBA00023237"/>
    </source>
</evidence>
<evidence type="ECO:0000256" key="2">
    <source>
        <dbReference type="ARBA" id="ARBA00022448"/>
    </source>
</evidence>
<dbReference type="InterPro" id="IPR000531">
    <property type="entry name" value="Beta-barrel_TonB"/>
</dbReference>
<comment type="subcellular location">
    <subcellularLocation>
        <location evidence="1 8">Cell outer membrane</location>
        <topology evidence="1 8">Multi-pass membrane protein</topology>
    </subcellularLocation>
</comment>
<dbReference type="HOGENOM" id="CLU_004317_0_1_10"/>
<dbReference type="EMBL" id="AMEQ01000035">
    <property type="protein sequence ID" value="EKY00816.1"/>
    <property type="molecule type" value="Genomic_DNA"/>
</dbReference>
<keyword evidence="3 8" id="KW-1134">Transmembrane beta strand</keyword>
<comment type="caution">
    <text evidence="13">The sequence shown here is derived from an EMBL/GenBank/DDBJ whole genome shotgun (WGS) entry which is preliminary data.</text>
</comment>
<evidence type="ECO:0000313" key="13">
    <source>
        <dbReference type="EMBL" id="EKY00816.1"/>
    </source>
</evidence>
<dbReference type="PROSITE" id="PS52016">
    <property type="entry name" value="TONB_DEPENDENT_REC_3"/>
    <property type="match status" value="1"/>
</dbReference>
<evidence type="ECO:0000256" key="10">
    <source>
        <dbReference type="SAM" id="SignalP"/>
    </source>
</evidence>
<dbReference type="Pfam" id="PF00593">
    <property type="entry name" value="TonB_dep_Rec_b-barrel"/>
    <property type="match status" value="1"/>
</dbReference>
<evidence type="ECO:0000256" key="6">
    <source>
        <dbReference type="ARBA" id="ARBA00023136"/>
    </source>
</evidence>
<evidence type="ECO:0000256" key="5">
    <source>
        <dbReference type="ARBA" id="ARBA00023077"/>
    </source>
</evidence>
<keyword evidence="13" id="KW-0675">Receptor</keyword>
<dbReference type="GO" id="GO:0009279">
    <property type="term" value="C:cell outer membrane"/>
    <property type="evidence" value="ECO:0007669"/>
    <property type="project" value="UniProtKB-SubCell"/>
</dbReference>
<evidence type="ECO:0000256" key="9">
    <source>
        <dbReference type="RuleBase" id="RU003357"/>
    </source>
</evidence>
<dbReference type="InterPro" id="IPR037066">
    <property type="entry name" value="Plug_dom_sf"/>
</dbReference>
<feature type="signal peptide" evidence="10">
    <location>
        <begin position="1"/>
        <end position="20"/>
    </location>
</feature>
<dbReference type="eggNOG" id="COG1629">
    <property type="taxonomic scope" value="Bacteria"/>
</dbReference>
<dbReference type="InterPro" id="IPR008969">
    <property type="entry name" value="CarboxyPept-like_regulatory"/>
</dbReference>
<evidence type="ECO:0000313" key="14">
    <source>
        <dbReference type="Proteomes" id="UP000010408"/>
    </source>
</evidence>